<dbReference type="Proteomes" id="UP001629536">
    <property type="component" value="Unassembled WGS sequence"/>
</dbReference>
<protein>
    <submittedName>
        <fullName evidence="1">Uncharacterized protein</fullName>
    </submittedName>
</protein>
<organism evidence="1 2">
    <name type="scientific">Helcococcus bovis</name>
    <dbReference type="NCBI Taxonomy" id="3153252"/>
    <lineage>
        <taxon>Bacteria</taxon>
        <taxon>Bacillati</taxon>
        <taxon>Bacillota</taxon>
        <taxon>Tissierellia</taxon>
        <taxon>Tissierellales</taxon>
        <taxon>Peptoniphilaceae</taxon>
        <taxon>Helcococcus</taxon>
    </lineage>
</organism>
<gene>
    <name evidence="1" type="ORF">ABGF40_07150</name>
</gene>
<evidence type="ECO:0000313" key="2">
    <source>
        <dbReference type="Proteomes" id="UP001629536"/>
    </source>
</evidence>
<dbReference type="RefSeq" id="WP_408126856.1">
    <property type="nucleotide sequence ID" value="NZ_JBFNFH010000018.1"/>
</dbReference>
<dbReference type="EMBL" id="JBFNFH010000018">
    <property type="protein sequence ID" value="MFM1525447.1"/>
    <property type="molecule type" value="Genomic_DNA"/>
</dbReference>
<proteinExistence type="predicted"/>
<name>A0ABW9F7R6_9FIRM</name>
<accession>A0ABW9F7R6</accession>
<sequence length="43" mass="5183">MKKVILFFSILMLFNFFIASKKEEKPNLEPPIIEWFSNTKLYS</sequence>
<keyword evidence="2" id="KW-1185">Reference proteome</keyword>
<comment type="caution">
    <text evidence="1">The sequence shown here is derived from an EMBL/GenBank/DDBJ whole genome shotgun (WGS) entry which is preliminary data.</text>
</comment>
<evidence type="ECO:0000313" key="1">
    <source>
        <dbReference type="EMBL" id="MFM1525447.1"/>
    </source>
</evidence>
<reference evidence="1 2" key="1">
    <citation type="journal article" date="2024" name="Front. Microbiol.">
        <title>Pangenomic and biochemical analyses of Helcococcus ovis reveal widespread tetracycline resistance and a novel bacterial species, Helcococcus bovis.</title>
        <authorList>
            <person name="Cunha F."/>
            <person name="Zhai Y."/>
            <person name="Casaro S."/>
            <person name="Jones K.L."/>
            <person name="Hernandez M."/>
            <person name="Bisinotto R.S."/>
            <person name="Kariyawasam S."/>
            <person name="Brown M.B."/>
            <person name="Phillips A."/>
            <person name="Jeong K.C."/>
            <person name="Galvao K.N."/>
        </authorList>
    </citation>
    <scope>NUCLEOTIDE SEQUENCE [LARGE SCALE GENOMIC DNA]</scope>
    <source>
        <strain evidence="1 2">KG197</strain>
    </source>
</reference>